<dbReference type="PANTHER" id="PTHR11909">
    <property type="entry name" value="CASEIN KINASE-RELATED"/>
    <property type="match status" value="1"/>
</dbReference>
<dbReference type="GO" id="GO:0004672">
    <property type="term" value="F:protein kinase activity"/>
    <property type="evidence" value="ECO:0007669"/>
    <property type="project" value="InterPro"/>
</dbReference>
<keyword evidence="1" id="KW-0547">Nucleotide-binding</keyword>
<dbReference type="WBParaSite" id="nRc.2.0.1.t08384-RA">
    <property type="protein sequence ID" value="nRc.2.0.1.t08384-RA"/>
    <property type="gene ID" value="nRc.2.0.1.g08384"/>
</dbReference>
<dbReference type="Proteomes" id="UP000887565">
    <property type="component" value="Unplaced"/>
</dbReference>
<accession>A0A915I4R3</accession>
<reference evidence="4" key="1">
    <citation type="submission" date="2022-11" db="UniProtKB">
        <authorList>
            <consortium name="WormBaseParasite"/>
        </authorList>
    </citation>
    <scope>IDENTIFICATION</scope>
</reference>
<dbReference type="InterPro" id="IPR000719">
    <property type="entry name" value="Prot_kinase_dom"/>
</dbReference>
<evidence type="ECO:0000313" key="4">
    <source>
        <dbReference type="WBParaSite" id="nRc.2.0.1.t08384-RA"/>
    </source>
</evidence>
<organism evidence="3 4">
    <name type="scientific">Romanomermis culicivorax</name>
    <name type="common">Nematode worm</name>
    <dbReference type="NCBI Taxonomy" id="13658"/>
    <lineage>
        <taxon>Eukaryota</taxon>
        <taxon>Metazoa</taxon>
        <taxon>Ecdysozoa</taxon>
        <taxon>Nematoda</taxon>
        <taxon>Enoplea</taxon>
        <taxon>Dorylaimia</taxon>
        <taxon>Mermithida</taxon>
        <taxon>Mermithoidea</taxon>
        <taxon>Mermithidae</taxon>
        <taxon>Romanomermis</taxon>
    </lineage>
</organism>
<name>A0A915I4R3_ROMCU</name>
<dbReference type="InterPro" id="IPR017441">
    <property type="entry name" value="Protein_kinase_ATP_BS"/>
</dbReference>
<protein>
    <submittedName>
        <fullName evidence="4">Protein kinase domain-containing protein</fullName>
    </submittedName>
</protein>
<keyword evidence="3" id="KW-1185">Reference proteome</keyword>
<dbReference type="OMA" id="LHIGIEG"/>
<dbReference type="Gene3D" id="1.10.510.10">
    <property type="entry name" value="Transferase(Phosphotransferase) domain 1"/>
    <property type="match status" value="1"/>
</dbReference>
<sequence>MSDEFRLPIGEVIDKRWQLNKLLGAGAFGAVYEVIDLADVNRPTYALKLEKNNLKDRSMNLLKLEVTVLRYLREAKAKHCPGYVSCGQAPQYNFVVMGLVGKSVSETRKMMPNRRFTLRTCLHIGIEGVKSIDEIHQVG</sequence>
<feature type="binding site" evidence="1">
    <location>
        <position position="48"/>
    </location>
    <ligand>
        <name>ATP</name>
        <dbReference type="ChEBI" id="CHEBI:30616"/>
    </ligand>
</feature>
<dbReference type="InterPro" id="IPR011009">
    <property type="entry name" value="Kinase-like_dom_sf"/>
</dbReference>
<proteinExistence type="predicted"/>
<dbReference type="InterPro" id="IPR050235">
    <property type="entry name" value="CK1_Ser-Thr_kinase"/>
</dbReference>
<dbReference type="GO" id="GO:0005524">
    <property type="term" value="F:ATP binding"/>
    <property type="evidence" value="ECO:0007669"/>
    <property type="project" value="UniProtKB-UniRule"/>
</dbReference>
<dbReference type="SUPFAM" id="SSF56112">
    <property type="entry name" value="Protein kinase-like (PK-like)"/>
    <property type="match status" value="1"/>
</dbReference>
<dbReference type="AlphaFoldDB" id="A0A915I4R3"/>
<keyword evidence="1" id="KW-0067">ATP-binding</keyword>
<evidence type="ECO:0000256" key="1">
    <source>
        <dbReference type="PROSITE-ProRule" id="PRU10141"/>
    </source>
</evidence>
<dbReference type="PROSITE" id="PS50011">
    <property type="entry name" value="PROTEIN_KINASE_DOM"/>
    <property type="match status" value="1"/>
</dbReference>
<evidence type="ECO:0000313" key="3">
    <source>
        <dbReference type="Proteomes" id="UP000887565"/>
    </source>
</evidence>
<feature type="domain" description="Protein kinase" evidence="2">
    <location>
        <begin position="17"/>
        <end position="139"/>
    </location>
</feature>
<dbReference type="PROSITE" id="PS00107">
    <property type="entry name" value="PROTEIN_KINASE_ATP"/>
    <property type="match status" value="1"/>
</dbReference>
<evidence type="ECO:0000259" key="2">
    <source>
        <dbReference type="PROSITE" id="PS50011"/>
    </source>
</evidence>